<protein>
    <recommendedName>
        <fullName evidence="11">Transcriptional adapter 2-beta</fullName>
    </recommendedName>
</protein>
<dbReference type="PROSITE" id="PS50090">
    <property type="entry name" value="MYB_LIKE"/>
    <property type="match status" value="1"/>
</dbReference>
<dbReference type="PROSITE" id="PS50135">
    <property type="entry name" value="ZF_ZZ_2"/>
    <property type="match status" value="1"/>
</dbReference>
<dbReference type="SUPFAM" id="SSF46689">
    <property type="entry name" value="Homeodomain-like"/>
    <property type="match status" value="1"/>
</dbReference>
<evidence type="ECO:0000259" key="8">
    <source>
        <dbReference type="PROSITE" id="PS51293"/>
    </source>
</evidence>
<feature type="domain" description="Myb-like" evidence="6">
    <location>
        <begin position="69"/>
        <end position="100"/>
    </location>
</feature>
<evidence type="ECO:0000256" key="2">
    <source>
        <dbReference type="ARBA" id="ARBA00022723"/>
    </source>
</evidence>
<evidence type="ECO:0000256" key="4">
    <source>
        <dbReference type="ARBA" id="ARBA00022833"/>
    </source>
</evidence>
<dbReference type="PROSITE" id="PS51293">
    <property type="entry name" value="SANT"/>
    <property type="match status" value="1"/>
</dbReference>
<dbReference type="InterPro" id="IPR043145">
    <property type="entry name" value="Znf_ZZ_sf"/>
</dbReference>
<comment type="caution">
    <text evidence="9">The sequence shown here is derived from an EMBL/GenBank/DDBJ whole genome shotgun (WGS) entry which is preliminary data.</text>
</comment>
<dbReference type="SMART" id="SM00291">
    <property type="entry name" value="ZnF_ZZ"/>
    <property type="match status" value="1"/>
</dbReference>
<dbReference type="CDD" id="cd00167">
    <property type="entry name" value="SANT"/>
    <property type="match status" value="1"/>
</dbReference>
<feature type="domain" description="ZZ-type" evidence="7">
    <location>
        <begin position="5"/>
        <end position="60"/>
    </location>
</feature>
<dbReference type="PANTHER" id="PTHR12374:SF63">
    <property type="entry name" value="TRANSCRIPTIONAL ADAPTER 2-BETA"/>
    <property type="match status" value="1"/>
</dbReference>
<organism evidence="9 10">
    <name type="scientific">Timema podura</name>
    <name type="common">Walking stick</name>
    <dbReference type="NCBI Taxonomy" id="61482"/>
    <lineage>
        <taxon>Eukaryota</taxon>
        <taxon>Metazoa</taxon>
        <taxon>Ecdysozoa</taxon>
        <taxon>Arthropoda</taxon>
        <taxon>Hexapoda</taxon>
        <taxon>Insecta</taxon>
        <taxon>Pterygota</taxon>
        <taxon>Neoptera</taxon>
        <taxon>Polyneoptera</taxon>
        <taxon>Phasmatodea</taxon>
        <taxon>Timematodea</taxon>
        <taxon>Timematoidea</taxon>
        <taxon>Timematidae</taxon>
        <taxon>Timema</taxon>
    </lineage>
</organism>
<keyword evidence="10" id="KW-1185">Reference proteome</keyword>
<comment type="subcellular location">
    <subcellularLocation>
        <location evidence="1">Nucleus</location>
    </subcellularLocation>
</comment>
<evidence type="ECO:0008006" key="11">
    <source>
        <dbReference type="Google" id="ProtNLM"/>
    </source>
</evidence>
<evidence type="ECO:0000256" key="3">
    <source>
        <dbReference type="ARBA" id="ARBA00022771"/>
    </source>
</evidence>
<dbReference type="Gene3D" id="3.30.60.90">
    <property type="match status" value="1"/>
</dbReference>
<name>A0ABN7P262_TIMPD</name>
<sequence>MADLFAKYTCSYCQEDITGLRIKCVECPNFDICLQCFSAGAEIGCHKNGHPYQFMDSEPMGVFQGRVGWSVREELRLLDAIELYGFGNWEDISGHIETRTAEGIPHLEQ</sequence>
<gene>
    <name evidence="9" type="ORF">TPAB3V08_LOCUS7031</name>
</gene>
<dbReference type="Proteomes" id="UP001153148">
    <property type="component" value="Unassembled WGS sequence"/>
</dbReference>
<evidence type="ECO:0000313" key="10">
    <source>
        <dbReference type="Proteomes" id="UP001153148"/>
    </source>
</evidence>
<dbReference type="CDD" id="cd02335">
    <property type="entry name" value="ZZ_ADA2"/>
    <property type="match status" value="1"/>
</dbReference>
<dbReference type="PANTHER" id="PTHR12374">
    <property type="entry name" value="TRANSCRIPTIONAL ADAPTOR 2 ADA2 -RELATED"/>
    <property type="match status" value="1"/>
</dbReference>
<accession>A0ABN7P262</accession>
<evidence type="ECO:0000259" key="7">
    <source>
        <dbReference type="PROSITE" id="PS50135"/>
    </source>
</evidence>
<keyword evidence="4" id="KW-0862">Zinc</keyword>
<dbReference type="Pfam" id="PF25299">
    <property type="entry name" value="ZZ_ADA2"/>
    <property type="match status" value="1"/>
</dbReference>
<dbReference type="InterPro" id="IPR001005">
    <property type="entry name" value="SANT/Myb"/>
</dbReference>
<evidence type="ECO:0000256" key="1">
    <source>
        <dbReference type="ARBA" id="ARBA00004123"/>
    </source>
</evidence>
<dbReference type="InterPro" id="IPR041983">
    <property type="entry name" value="ADA2-like_ZZ"/>
</dbReference>
<evidence type="ECO:0000313" key="9">
    <source>
        <dbReference type="EMBL" id="CAG2060073.1"/>
    </source>
</evidence>
<dbReference type="InterPro" id="IPR017884">
    <property type="entry name" value="SANT_dom"/>
</dbReference>
<dbReference type="Gene3D" id="1.10.10.60">
    <property type="entry name" value="Homeodomain-like"/>
    <property type="match status" value="1"/>
</dbReference>
<dbReference type="InterPro" id="IPR000433">
    <property type="entry name" value="Znf_ZZ"/>
</dbReference>
<evidence type="ECO:0000259" key="6">
    <source>
        <dbReference type="PROSITE" id="PS50090"/>
    </source>
</evidence>
<keyword evidence="2" id="KW-0479">Metal-binding</keyword>
<dbReference type="EMBL" id="CAJPIN010011326">
    <property type="protein sequence ID" value="CAG2060073.1"/>
    <property type="molecule type" value="Genomic_DNA"/>
</dbReference>
<feature type="domain" description="SANT" evidence="8">
    <location>
        <begin position="64"/>
        <end position="102"/>
    </location>
</feature>
<evidence type="ECO:0000256" key="5">
    <source>
        <dbReference type="PROSITE-ProRule" id="PRU00228"/>
    </source>
</evidence>
<proteinExistence type="predicted"/>
<dbReference type="PROSITE" id="PS01357">
    <property type="entry name" value="ZF_ZZ_1"/>
    <property type="match status" value="1"/>
</dbReference>
<dbReference type="InterPro" id="IPR009057">
    <property type="entry name" value="Homeodomain-like_sf"/>
</dbReference>
<dbReference type="Pfam" id="PF00249">
    <property type="entry name" value="Myb_DNA-binding"/>
    <property type="match status" value="1"/>
</dbReference>
<dbReference type="SUPFAM" id="SSF57850">
    <property type="entry name" value="RING/U-box"/>
    <property type="match status" value="1"/>
</dbReference>
<reference evidence="9" key="1">
    <citation type="submission" date="2021-03" db="EMBL/GenBank/DDBJ databases">
        <authorList>
            <person name="Tran Van P."/>
        </authorList>
    </citation>
    <scope>NUCLEOTIDE SEQUENCE</scope>
</reference>
<keyword evidence="3 5" id="KW-0863">Zinc-finger</keyword>